<organism evidence="1 2">
    <name type="scientific">Bacillus cytotoxicus</name>
    <dbReference type="NCBI Taxonomy" id="580165"/>
    <lineage>
        <taxon>Bacteria</taxon>
        <taxon>Bacillati</taxon>
        <taxon>Bacillota</taxon>
        <taxon>Bacilli</taxon>
        <taxon>Bacillales</taxon>
        <taxon>Bacillaceae</taxon>
        <taxon>Bacillus</taxon>
        <taxon>Bacillus cereus group</taxon>
    </lineage>
</organism>
<protein>
    <submittedName>
        <fullName evidence="1">Uncharacterized protein</fullName>
    </submittedName>
</protein>
<sequence>MTTLSHLDIVEMIIDSPTIHLEEKWLNFANTSKAQLAIHKALHNE</sequence>
<gene>
    <name evidence="1" type="ORF">M3215_16755</name>
</gene>
<evidence type="ECO:0000313" key="2">
    <source>
        <dbReference type="Proteomes" id="UP001202289"/>
    </source>
</evidence>
<name>A0ACC6ABY3_9BACI</name>
<reference evidence="1" key="1">
    <citation type="submission" date="2022-05" db="EMBL/GenBank/DDBJ databases">
        <title>Comparative Genomics of Spacecraft Associated Microbes.</title>
        <authorList>
            <person name="Tran M.T."/>
            <person name="Wright A."/>
            <person name="Seuylemezian A."/>
            <person name="Eisen J."/>
            <person name="Coil D."/>
        </authorList>
    </citation>
    <scope>NUCLEOTIDE SEQUENCE</scope>
    <source>
        <strain evidence="1">FAIRING 10M-2.2</strain>
    </source>
</reference>
<dbReference type="EMBL" id="JAMBOP010000023">
    <property type="protein sequence ID" value="MCM3737402.1"/>
    <property type="molecule type" value="Genomic_DNA"/>
</dbReference>
<accession>A0ACC6ABY3</accession>
<dbReference type="Proteomes" id="UP001202289">
    <property type="component" value="Unassembled WGS sequence"/>
</dbReference>
<keyword evidence="2" id="KW-1185">Reference proteome</keyword>
<evidence type="ECO:0000313" key="1">
    <source>
        <dbReference type="EMBL" id="MCM3737402.1"/>
    </source>
</evidence>
<proteinExistence type="predicted"/>
<comment type="caution">
    <text evidence="1">The sequence shown here is derived from an EMBL/GenBank/DDBJ whole genome shotgun (WGS) entry which is preliminary data.</text>
</comment>